<dbReference type="InterPro" id="IPR011060">
    <property type="entry name" value="RibuloseP-bd_barrel"/>
</dbReference>
<dbReference type="SUPFAM" id="SSF51366">
    <property type="entry name" value="Ribulose-phoshate binding barrel"/>
    <property type="match status" value="1"/>
</dbReference>
<evidence type="ECO:0000313" key="4">
    <source>
        <dbReference type="Proteomes" id="UP000034922"/>
    </source>
</evidence>
<keyword evidence="1" id="KW-0479">Metal-binding</keyword>
<dbReference type="Proteomes" id="UP000034922">
    <property type="component" value="Unassembled WGS sequence"/>
</dbReference>
<protein>
    <submittedName>
        <fullName evidence="3">Ribulose-phosphate 3-epimerase</fullName>
    </submittedName>
</protein>
<evidence type="ECO:0000256" key="2">
    <source>
        <dbReference type="ARBA" id="ARBA00023235"/>
    </source>
</evidence>
<evidence type="ECO:0000256" key="1">
    <source>
        <dbReference type="ARBA" id="ARBA00022723"/>
    </source>
</evidence>
<dbReference type="InterPro" id="IPR013785">
    <property type="entry name" value="Aldolase_TIM"/>
</dbReference>
<proteinExistence type="predicted"/>
<organism evidence="3 4">
    <name type="scientific">Candidatus Woesebacteria bacterium GW2011_GWC2_45_9</name>
    <dbReference type="NCBI Taxonomy" id="1618589"/>
    <lineage>
        <taxon>Bacteria</taxon>
        <taxon>Candidatus Woeseibacteriota</taxon>
    </lineage>
</organism>
<dbReference type="GO" id="GO:0005975">
    <property type="term" value="P:carbohydrate metabolic process"/>
    <property type="evidence" value="ECO:0007669"/>
    <property type="project" value="InterPro"/>
</dbReference>
<name>A0A0G1QF04_9BACT</name>
<comment type="caution">
    <text evidence="3">The sequence shown here is derived from an EMBL/GenBank/DDBJ whole genome shotgun (WGS) entry which is preliminary data.</text>
</comment>
<dbReference type="Pfam" id="PF00834">
    <property type="entry name" value="Ribul_P_3_epim"/>
    <property type="match status" value="1"/>
</dbReference>
<gene>
    <name evidence="3" type="ORF">UX25_C0035G0005</name>
</gene>
<dbReference type="GO" id="GO:0046872">
    <property type="term" value="F:metal ion binding"/>
    <property type="evidence" value="ECO:0007669"/>
    <property type="project" value="UniProtKB-KW"/>
</dbReference>
<keyword evidence="2" id="KW-0413">Isomerase</keyword>
<dbReference type="Gene3D" id="3.20.20.70">
    <property type="entry name" value="Aldolase class I"/>
    <property type="match status" value="1"/>
</dbReference>
<evidence type="ECO:0000313" key="3">
    <source>
        <dbReference type="EMBL" id="KKU16328.1"/>
    </source>
</evidence>
<dbReference type="InterPro" id="IPR000056">
    <property type="entry name" value="Ribul_P_3_epim-like"/>
</dbReference>
<dbReference type="EMBL" id="LCLM01000035">
    <property type="protein sequence ID" value="KKU16328.1"/>
    <property type="molecule type" value="Genomic_DNA"/>
</dbReference>
<reference evidence="3 4" key="1">
    <citation type="journal article" date="2015" name="Nature">
        <title>rRNA introns, odd ribosomes, and small enigmatic genomes across a large radiation of phyla.</title>
        <authorList>
            <person name="Brown C.T."/>
            <person name="Hug L.A."/>
            <person name="Thomas B.C."/>
            <person name="Sharon I."/>
            <person name="Castelle C.J."/>
            <person name="Singh A."/>
            <person name="Wilkins M.J."/>
            <person name="Williams K.H."/>
            <person name="Banfield J.F."/>
        </authorList>
    </citation>
    <scope>NUCLEOTIDE SEQUENCE [LARGE SCALE GENOMIC DNA]</scope>
</reference>
<accession>A0A0G1QF04</accession>
<dbReference type="PANTHER" id="PTHR11749">
    <property type="entry name" value="RIBULOSE-5-PHOSPHATE-3-EPIMERASE"/>
    <property type="match status" value="1"/>
</dbReference>
<dbReference type="GO" id="GO:0016857">
    <property type="term" value="F:racemase and epimerase activity, acting on carbohydrates and derivatives"/>
    <property type="evidence" value="ECO:0007669"/>
    <property type="project" value="InterPro"/>
</dbReference>
<sequence>MVEIIPAILTNDIREIEEKLSRAEGIVKRIQIDIVDGQFAANRTIDPSFLGNIETDLSLDFHLMTKEPADWVERAVRGGADRIIGQIEQMTNQVEFVGKVAQVGLSVGLAIDLATPVSALDPTILTNLDVVLVMAVKAGFGGQKFDERALNKIKQLDELRIRDDTPFRICVDGGETEDVIDETHFAGADEVAIGSRIFDGDLAENIKKFQEAAHD</sequence>
<dbReference type="AlphaFoldDB" id="A0A0G1QF04"/>
<dbReference type="STRING" id="1618589.UX25_C0035G0005"/>